<dbReference type="SUPFAM" id="SSF47226">
    <property type="entry name" value="Histidine-containing phosphotransfer domain, HPT domain"/>
    <property type="match status" value="1"/>
</dbReference>
<evidence type="ECO:0000256" key="13">
    <source>
        <dbReference type="ARBA" id="ARBA00023012"/>
    </source>
</evidence>
<evidence type="ECO:0000256" key="12">
    <source>
        <dbReference type="ARBA" id="ARBA00022989"/>
    </source>
</evidence>
<dbReference type="Pfam" id="PF00072">
    <property type="entry name" value="Response_reg"/>
    <property type="match status" value="1"/>
</dbReference>
<evidence type="ECO:0000256" key="15">
    <source>
        <dbReference type="PROSITE-ProRule" id="PRU00110"/>
    </source>
</evidence>
<dbReference type="SUPFAM" id="SSF55874">
    <property type="entry name" value="ATPase domain of HSP90 chaperone/DNA topoisomerase II/histidine kinase"/>
    <property type="match status" value="1"/>
</dbReference>
<dbReference type="Proteomes" id="UP001272325">
    <property type="component" value="Unassembled WGS sequence"/>
</dbReference>
<keyword evidence="8 17" id="KW-0812">Transmembrane</keyword>
<reference evidence="22 23" key="1">
    <citation type="submission" date="2023-11" db="EMBL/GenBank/DDBJ databases">
        <title>Plant-associative lifestyle of Vibrio porteresiae and its evolutionary dynamics.</title>
        <authorList>
            <person name="Rameshkumar N."/>
            <person name="Kirti K."/>
        </authorList>
    </citation>
    <scope>NUCLEOTIDE SEQUENCE [LARGE SCALE GENOMIC DNA]</scope>
    <source>
        <strain evidence="22 23">MSSRF60</strain>
    </source>
</reference>
<dbReference type="InterPro" id="IPR001638">
    <property type="entry name" value="Solute-binding_3/MltF_N"/>
</dbReference>
<dbReference type="SUPFAM" id="SSF52172">
    <property type="entry name" value="CheY-like"/>
    <property type="match status" value="1"/>
</dbReference>
<dbReference type="InterPro" id="IPR011006">
    <property type="entry name" value="CheY-like_superfamily"/>
</dbReference>
<comment type="catalytic activity">
    <reaction evidence="1">
        <text>ATP + protein L-histidine = ADP + protein N-phospho-L-histidine.</text>
        <dbReference type="EC" id="2.7.13.3"/>
    </reaction>
</comment>
<evidence type="ECO:0000256" key="16">
    <source>
        <dbReference type="PROSITE-ProRule" id="PRU00169"/>
    </source>
</evidence>
<dbReference type="EMBL" id="JAWRCN010000002">
    <property type="protein sequence ID" value="MDW6020110.1"/>
    <property type="molecule type" value="Genomic_DNA"/>
</dbReference>
<dbReference type="Pfam" id="PF02518">
    <property type="entry name" value="HATPase_c"/>
    <property type="match status" value="1"/>
</dbReference>
<dbReference type="PROSITE" id="PS50110">
    <property type="entry name" value="RESPONSE_REGULATORY"/>
    <property type="match status" value="1"/>
</dbReference>
<feature type="modified residue" description="4-aspartylphosphate" evidence="16">
    <location>
        <position position="1048"/>
    </location>
</feature>
<dbReference type="SUPFAM" id="SSF53850">
    <property type="entry name" value="Periplasmic binding protein-like II"/>
    <property type="match status" value="2"/>
</dbReference>
<dbReference type="Gene3D" id="3.40.190.10">
    <property type="entry name" value="Periplasmic binding protein-like II"/>
    <property type="match status" value="4"/>
</dbReference>
<dbReference type="SMART" id="SM00388">
    <property type="entry name" value="HisKA"/>
    <property type="match status" value="1"/>
</dbReference>
<dbReference type="Pfam" id="PF01627">
    <property type="entry name" value="Hpt"/>
    <property type="match status" value="1"/>
</dbReference>
<accession>A0ABU4INV2</accession>
<evidence type="ECO:0000256" key="3">
    <source>
        <dbReference type="ARBA" id="ARBA00012438"/>
    </source>
</evidence>
<keyword evidence="11 22" id="KW-0067">ATP-binding</keyword>
<dbReference type="PROSITE" id="PS50894">
    <property type="entry name" value="HPT"/>
    <property type="match status" value="1"/>
</dbReference>
<dbReference type="PRINTS" id="PR00344">
    <property type="entry name" value="BCTRLSENSOR"/>
</dbReference>
<dbReference type="InterPro" id="IPR036890">
    <property type="entry name" value="HATPase_C_sf"/>
</dbReference>
<evidence type="ECO:0000256" key="7">
    <source>
        <dbReference type="ARBA" id="ARBA00022679"/>
    </source>
</evidence>
<keyword evidence="18" id="KW-0732">Signal</keyword>
<evidence type="ECO:0000256" key="9">
    <source>
        <dbReference type="ARBA" id="ARBA00022777"/>
    </source>
</evidence>
<dbReference type="InterPro" id="IPR036097">
    <property type="entry name" value="HisK_dim/P_sf"/>
</dbReference>
<comment type="caution">
    <text evidence="22">The sequence shown here is derived from an EMBL/GenBank/DDBJ whole genome shotgun (WGS) entry which is preliminary data.</text>
</comment>
<keyword evidence="14 17" id="KW-0472">Membrane</keyword>
<keyword evidence="5" id="KW-0997">Cell inner membrane</keyword>
<dbReference type="InterPro" id="IPR005467">
    <property type="entry name" value="His_kinase_dom"/>
</dbReference>
<dbReference type="InterPro" id="IPR036641">
    <property type="entry name" value="HPT_dom_sf"/>
</dbReference>
<evidence type="ECO:0000256" key="14">
    <source>
        <dbReference type="ARBA" id="ARBA00023136"/>
    </source>
</evidence>
<dbReference type="SMART" id="SM00448">
    <property type="entry name" value="REC"/>
    <property type="match status" value="1"/>
</dbReference>
<feature type="domain" description="HPt" evidence="21">
    <location>
        <begin position="1127"/>
        <end position="1220"/>
    </location>
</feature>
<evidence type="ECO:0000256" key="5">
    <source>
        <dbReference type="ARBA" id="ARBA00022519"/>
    </source>
</evidence>
<comment type="subcellular location">
    <subcellularLocation>
        <location evidence="2">Cell inner membrane</location>
        <topology evidence="2">Multi-pass membrane protein</topology>
    </subcellularLocation>
</comment>
<evidence type="ECO:0000259" key="20">
    <source>
        <dbReference type="PROSITE" id="PS50110"/>
    </source>
</evidence>
<gene>
    <name evidence="22" type="ORF">SBW85_20600</name>
</gene>
<evidence type="ECO:0000259" key="21">
    <source>
        <dbReference type="PROSITE" id="PS50894"/>
    </source>
</evidence>
<feature type="chain" id="PRO_5047376443" description="histidine kinase" evidence="18">
    <location>
        <begin position="23"/>
        <end position="1226"/>
    </location>
</feature>
<organism evidence="22 23">
    <name type="scientific">Vibrio plantisponsor</name>
    <dbReference type="NCBI Taxonomy" id="664643"/>
    <lineage>
        <taxon>Bacteria</taxon>
        <taxon>Pseudomonadati</taxon>
        <taxon>Pseudomonadota</taxon>
        <taxon>Gammaproteobacteria</taxon>
        <taxon>Vibrionales</taxon>
        <taxon>Vibrionaceae</taxon>
        <taxon>Vibrio</taxon>
    </lineage>
</organism>
<dbReference type="SMART" id="SM00062">
    <property type="entry name" value="PBPb"/>
    <property type="match status" value="1"/>
</dbReference>
<dbReference type="InterPro" id="IPR008207">
    <property type="entry name" value="Sig_transdc_His_kin_Hpt_dom"/>
</dbReference>
<dbReference type="Gene3D" id="1.10.287.130">
    <property type="match status" value="1"/>
</dbReference>
<evidence type="ECO:0000256" key="6">
    <source>
        <dbReference type="ARBA" id="ARBA00022553"/>
    </source>
</evidence>
<feature type="domain" description="Histidine kinase" evidence="19">
    <location>
        <begin position="666"/>
        <end position="882"/>
    </location>
</feature>
<evidence type="ECO:0000256" key="4">
    <source>
        <dbReference type="ARBA" id="ARBA00022475"/>
    </source>
</evidence>
<dbReference type="CDD" id="cd00088">
    <property type="entry name" value="HPT"/>
    <property type="match status" value="1"/>
</dbReference>
<dbReference type="Gene3D" id="1.20.120.160">
    <property type="entry name" value="HPT domain"/>
    <property type="match status" value="1"/>
</dbReference>
<keyword evidence="9" id="KW-0418">Kinase</keyword>
<dbReference type="InterPro" id="IPR001789">
    <property type="entry name" value="Sig_transdc_resp-reg_receiver"/>
</dbReference>
<feature type="transmembrane region" description="Helical" evidence="17">
    <location>
        <begin position="483"/>
        <end position="506"/>
    </location>
</feature>
<dbReference type="RefSeq" id="WP_171138055.1">
    <property type="nucleotide sequence ID" value="NZ_JABEQC010000007.1"/>
</dbReference>
<evidence type="ECO:0000256" key="11">
    <source>
        <dbReference type="ARBA" id="ARBA00022840"/>
    </source>
</evidence>
<dbReference type="GO" id="GO:0005524">
    <property type="term" value="F:ATP binding"/>
    <property type="evidence" value="ECO:0007669"/>
    <property type="project" value="UniProtKB-KW"/>
</dbReference>
<dbReference type="InterPro" id="IPR004358">
    <property type="entry name" value="Sig_transdc_His_kin-like_C"/>
</dbReference>
<evidence type="ECO:0000259" key="19">
    <source>
        <dbReference type="PROSITE" id="PS50109"/>
    </source>
</evidence>
<dbReference type="InterPro" id="IPR003594">
    <property type="entry name" value="HATPase_dom"/>
</dbReference>
<evidence type="ECO:0000313" key="22">
    <source>
        <dbReference type="EMBL" id="MDW6020110.1"/>
    </source>
</evidence>
<dbReference type="InterPro" id="IPR003661">
    <property type="entry name" value="HisK_dim/P_dom"/>
</dbReference>
<dbReference type="Gene3D" id="3.40.50.2300">
    <property type="match status" value="1"/>
</dbReference>
<evidence type="ECO:0000256" key="1">
    <source>
        <dbReference type="ARBA" id="ARBA00000085"/>
    </source>
</evidence>
<keyword evidence="13" id="KW-0902">Two-component regulatory system</keyword>
<dbReference type="Pfam" id="PF00512">
    <property type="entry name" value="HisKA"/>
    <property type="match status" value="1"/>
</dbReference>
<dbReference type="PANTHER" id="PTHR43047">
    <property type="entry name" value="TWO-COMPONENT HISTIDINE PROTEIN KINASE"/>
    <property type="match status" value="1"/>
</dbReference>
<keyword evidence="11 22" id="KW-0547">Nucleotide-binding</keyword>
<keyword evidence="4" id="KW-1003">Cell membrane</keyword>
<feature type="modified residue" description="Phosphohistidine" evidence="15">
    <location>
        <position position="1167"/>
    </location>
</feature>
<name>A0ABU4INV2_9VIBR</name>
<dbReference type="CDD" id="cd00082">
    <property type="entry name" value="HisKA"/>
    <property type="match status" value="1"/>
</dbReference>
<dbReference type="SUPFAM" id="SSF47384">
    <property type="entry name" value="Homodimeric domain of signal transducing histidine kinase"/>
    <property type="match status" value="1"/>
</dbReference>
<dbReference type="PROSITE" id="PS50109">
    <property type="entry name" value="HIS_KIN"/>
    <property type="match status" value="1"/>
</dbReference>
<keyword evidence="10" id="KW-0378">Hydrolase</keyword>
<dbReference type="CDD" id="cd17546">
    <property type="entry name" value="REC_hyHK_CKI1_RcsC-like"/>
    <property type="match status" value="1"/>
</dbReference>
<keyword evidence="6 16" id="KW-0597">Phosphoprotein</keyword>
<keyword evidence="23" id="KW-1185">Reference proteome</keyword>
<evidence type="ECO:0000313" key="23">
    <source>
        <dbReference type="Proteomes" id="UP001272325"/>
    </source>
</evidence>
<dbReference type="CDD" id="cd16922">
    <property type="entry name" value="HATPase_EvgS-ArcB-TorS-like"/>
    <property type="match status" value="1"/>
</dbReference>
<evidence type="ECO:0000256" key="2">
    <source>
        <dbReference type="ARBA" id="ARBA00004429"/>
    </source>
</evidence>
<keyword evidence="7" id="KW-0808">Transferase</keyword>
<keyword evidence="12 17" id="KW-1133">Transmembrane helix</keyword>
<evidence type="ECO:0000256" key="8">
    <source>
        <dbReference type="ARBA" id="ARBA00022692"/>
    </source>
</evidence>
<evidence type="ECO:0000256" key="17">
    <source>
        <dbReference type="SAM" id="Phobius"/>
    </source>
</evidence>
<proteinExistence type="predicted"/>
<feature type="signal peptide" evidence="18">
    <location>
        <begin position="1"/>
        <end position="22"/>
    </location>
</feature>
<dbReference type="SMART" id="SM00387">
    <property type="entry name" value="HATPase_c"/>
    <property type="match status" value="1"/>
</dbReference>
<dbReference type="SMART" id="SM00073">
    <property type="entry name" value="HPT"/>
    <property type="match status" value="1"/>
</dbReference>
<sequence length="1226" mass="137713">MNRLFLLFFAAISLVFNTYAMSAPSDRSNTMPSDIKVALLSRTLDNSAYHDPTYDIETDYVDSLAKSLDVNVEYIIYPTVAALHQAIDNKQADLAVGLSDTSDSNFIYSQTLYQSSIAIWYRNKNLMHVSPNSMKWACVKGSIYCKKLALRGLPNIYEADSFSDAVNQVNTGRADAVLDSYVSLLACVNSSTQTIGRIEIPDWFDTESIRISGHKNSQLLLQNINLVLSQDAKLSGIHSDNIYHQIDVARNAVSNEGNPTIRYTVWDDSYPLFYRDTSGEVAGFLPDLLKLIETRTSILFQYVPLKDGETPLGLLEKNAIDFVPAVVMDSHDLDWTAVSKPLASVRYFAVSYKGVEHSNKAKEGVLFADTGPYQSIKNRMFGENSITYVSIKQLLEDLRNGKLRQAYVREDILDYLVANDDDDRLVIKRNSYKEIDVAITVREDDRQISDLIDGVASTINPKEIHRLQNGYTQFNVVYGYDKYFVIVGLSILASIIALLVFILYLWKKNFQLKVSLNEKEAQRTQNDLRFLQNIINGLPNQIFIHDANHNLLLSNCIGVKNGKCKSCSLAQKNHLQHKVIENEEELSRVLEVGETIQRDLDVQTCSAGLQTIDYFRTRISGPSSNEEFVLTVVHDVSAQKEQERALRAANETAQQAVEARERFLASMSHELRTPIAGMAGLLEMLKIRTDDEDTLMMINNIITSTRHLHLLVNDILDFSKLEAQQLELDLGECHLLREAGELLRVHCASAQKKELQFEVNWQPTPVKVVKIDALRFSQIINNLLSNAIKFTDAGKITVDIALDEKQVYVAVTDTGVGMSKDVIKGVFNPFFQADSTIARRFGGTGLGLAIVHNLITVMGGKIKVDSELNLGTTVSFTIPHELLRTYESSHKVVCATYHGTDPLIESWINIWTSNSNSNCSLNSIDIYDEDNFDDSRCEYQHNIVIKKNLDVFRSRNGRCVYVNSTPFFPDLLFDAVVGNEKMTVSDEEDMRAPLNGKVLVAEDNPINQLVFKQQLSELGVDVDIVDNGLIALELLQAKPTEYDLLITDCHMPVMDGYELVNRVRMQPELSHITLIGCTAEDSRVANEKALDSGFDTMLYKPYGINRMYKLLAQYLSSAESADEIWLEKYDATDAQLLSQVYAETMEKDLALLIESKGDHKLIKEIVHRIKGGSGTVGETKVQQSAMDIENGMLNSEGNIDQLFEHLVSDITTSIEQTKAWINKHVV</sequence>
<feature type="domain" description="Response regulatory" evidence="20">
    <location>
        <begin position="997"/>
        <end position="1115"/>
    </location>
</feature>
<evidence type="ECO:0000256" key="10">
    <source>
        <dbReference type="ARBA" id="ARBA00022801"/>
    </source>
</evidence>
<protein>
    <recommendedName>
        <fullName evidence="3">histidine kinase</fullName>
        <ecNumber evidence="3">2.7.13.3</ecNumber>
    </recommendedName>
</protein>
<evidence type="ECO:0000256" key="18">
    <source>
        <dbReference type="SAM" id="SignalP"/>
    </source>
</evidence>
<dbReference type="EC" id="2.7.13.3" evidence="3"/>
<dbReference type="Gene3D" id="3.30.565.10">
    <property type="entry name" value="Histidine kinase-like ATPase, C-terminal domain"/>
    <property type="match status" value="1"/>
</dbReference>
<dbReference type="PANTHER" id="PTHR43047:SF72">
    <property type="entry name" value="OSMOSENSING HISTIDINE PROTEIN KINASE SLN1"/>
    <property type="match status" value="1"/>
</dbReference>